<evidence type="ECO:0000256" key="1">
    <source>
        <dbReference type="ARBA" id="ARBA00004533"/>
    </source>
</evidence>
<dbReference type="InterPro" id="IPR051800">
    <property type="entry name" value="PqiA-PqiB_transport"/>
</dbReference>
<comment type="subcellular location">
    <subcellularLocation>
        <location evidence="1">Cell inner membrane</location>
    </subcellularLocation>
</comment>
<keyword evidence="4 7" id="KW-0812">Transmembrane</keyword>
<feature type="transmembrane region" description="Helical" evidence="7">
    <location>
        <begin position="12"/>
        <end position="30"/>
    </location>
</feature>
<keyword evidence="2" id="KW-1003">Cell membrane</keyword>
<dbReference type="AlphaFoldDB" id="A0A1C3H646"/>
<reference evidence="10" key="1">
    <citation type="submission" date="2016-04" db="EMBL/GenBank/DDBJ databases">
        <authorList>
            <person name="Tagini F."/>
        </authorList>
    </citation>
    <scope>NUCLEOTIDE SEQUENCE [LARGE SCALE GENOMIC DNA]</scope>
    <source>
        <strain evidence="10">CHUV0807</strain>
    </source>
</reference>
<dbReference type="RefSeq" id="WP_179123626.1">
    <property type="nucleotide sequence ID" value="NZ_FKLO01000067.1"/>
</dbReference>
<proteinExistence type="predicted"/>
<dbReference type="Pfam" id="PF02470">
    <property type="entry name" value="MlaD"/>
    <property type="match status" value="3"/>
</dbReference>
<dbReference type="InterPro" id="IPR003399">
    <property type="entry name" value="Mce/MlaD"/>
</dbReference>
<evidence type="ECO:0000313" key="10">
    <source>
        <dbReference type="Proteomes" id="UP000190837"/>
    </source>
</evidence>
<accession>A0A1C3H646</accession>
<dbReference type="Proteomes" id="UP000190837">
    <property type="component" value="Unassembled WGS sequence"/>
</dbReference>
<keyword evidence="3" id="KW-0997">Cell inner membrane</keyword>
<keyword evidence="5 7" id="KW-1133">Transmembrane helix</keyword>
<protein>
    <submittedName>
        <fullName evidence="9">Paraquat-inducible protein B</fullName>
    </submittedName>
</protein>
<gene>
    <name evidence="9" type="ORF">CHUV0807_2041</name>
</gene>
<feature type="domain" description="Mce/MlaD" evidence="8">
    <location>
        <begin position="152"/>
        <end position="212"/>
    </location>
</feature>
<dbReference type="PANTHER" id="PTHR30462">
    <property type="entry name" value="INTERMEMBRANE TRANSPORT PROTEIN PQIB-RELATED"/>
    <property type="match status" value="1"/>
</dbReference>
<dbReference type="PANTHER" id="PTHR30462:SF2">
    <property type="entry name" value="INTERMEMBRANE TRANSPORT PROTEIN PQIB"/>
    <property type="match status" value="1"/>
</dbReference>
<evidence type="ECO:0000256" key="3">
    <source>
        <dbReference type="ARBA" id="ARBA00022519"/>
    </source>
</evidence>
<evidence type="ECO:0000256" key="6">
    <source>
        <dbReference type="ARBA" id="ARBA00023136"/>
    </source>
</evidence>
<dbReference type="GO" id="GO:0005886">
    <property type="term" value="C:plasma membrane"/>
    <property type="evidence" value="ECO:0007669"/>
    <property type="project" value="UniProtKB-SubCell"/>
</dbReference>
<evidence type="ECO:0000256" key="7">
    <source>
        <dbReference type="SAM" id="Phobius"/>
    </source>
</evidence>
<feature type="domain" description="Mce/MlaD" evidence="8">
    <location>
        <begin position="282"/>
        <end position="380"/>
    </location>
</feature>
<sequence length="543" mass="59827">MQEPEIARNRLSYLWLLPIVALGIGLWLAYSRLSQIGPNIHITFTSAEGLEAGKTKIRYKDLAVGTVTNIDLSNDLKQIIVTAQMSRTAEPLLKKDSQFWIVKPQISVSGVTGLGTIVSGNYIAVSPGKEADSANQFAGLDEAPQIQSTEEGLRVRLITDSASGVNVGTAIYYRGISVGQIEQIRFSERYDNLYLTAFIHAPYDRLITNNTKFWNISGINFSMGAEGANLEVESLEALVRGGITFSTPTTLNTNDTPASPGTVYTLFENERASTERTGFEKEYYVVYFDDTTRGLRQGAPVYFNGMSIGEVIDIRLLYDETKNTAVTPVLIALEPDRIDRVNRQEKRDRNLITDLVKHGLQASLETGSLITGDKIITLNQYPDDIRSLRKDEYSNYPVLPSRAGSISQLTDDISAIVASVKKLPLEEIANNTKEATAALKSALATPAVKTLGASLDKTLKQLDKTLQSVQKAGDSTDKALAQLDKQIKTLGKQLEQTLYNIGPESNLTYTLQETLKTVQRSMKSINDVMRKIDDKPNVLIMGE</sequence>
<organism evidence="9 10">
    <name type="scientific">Cardiobacterium hominis</name>
    <dbReference type="NCBI Taxonomy" id="2718"/>
    <lineage>
        <taxon>Bacteria</taxon>
        <taxon>Pseudomonadati</taxon>
        <taxon>Pseudomonadota</taxon>
        <taxon>Gammaproteobacteria</taxon>
        <taxon>Cardiobacteriales</taxon>
        <taxon>Cardiobacteriaceae</taxon>
        <taxon>Cardiobacterium</taxon>
    </lineage>
</organism>
<evidence type="ECO:0000256" key="5">
    <source>
        <dbReference type="ARBA" id="ARBA00022989"/>
    </source>
</evidence>
<evidence type="ECO:0000259" key="8">
    <source>
        <dbReference type="Pfam" id="PF02470"/>
    </source>
</evidence>
<dbReference type="Gene3D" id="1.20.1480.30">
    <property type="entry name" value="Designed four-helix bundle protein"/>
    <property type="match status" value="1"/>
</dbReference>
<name>A0A1C3H646_9GAMM</name>
<evidence type="ECO:0000256" key="2">
    <source>
        <dbReference type="ARBA" id="ARBA00022475"/>
    </source>
</evidence>
<keyword evidence="6 7" id="KW-0472">Membrane</keyword>
<evidence type="ECO:0000313" key="9">
    <source>
        <dbReference type="EMBL" id="SAM69283.1"/>
    </source>
</evidence>
<dbReference type="EMBL" id="FKLO01000067">
    <property type="protein sequence ID" value="SAM69283.1"/>
    <property type="molecule type" value="Genomic_DNA"/>
</dbReference>
<feature type="domain" description="Mce/MlaD" evidence="8">
    <location>
        <begin position="38"/>
        <end position="128"/>
    </location>
</feature>
<evidence type="ECO:0000256" key="4">
    <source>
        <dbReference type="ARBA" id="ARBA00022692"/>
    </source>
</evidence>